<dbReference type="Proteomes" id="UP001324115">
    <property type="component" value="Unassembled WGS sequence"/>
</dbReference>
<reference evidence="2 3" key="1">
    <citation type="journal article" date="2023" name="G3 (Bethesda)">
        <title>A haplotype-resolved chromosome-scale genome for Quercus rubra L. provides insights into the genetics of adaptive traits for red oak species.</title>
        <authorList>
            <person name="Kapoor B."/>
            <person name="Jenkins J."/>
            <person name="Schmutz J."/>
            <person name="Zhebentyayeva T."/>
            <person name="Kuelheim C."/>
            <person name="Coggeshall M."/>
            <person name="Heim C."/>
            <person name="Lasky J.R."/>
            <person name="Leites L."/>
            <person name="Islam-Faridi N."/>
            <person name="Romero-Severson J."/>
            <person name="DeLeo V.L."/>
            <person name="Lucas S.M."/>
            <person name="Lazic D."/>
            <person name="Gailing O."/>
            <person name="Carlson J."/>
            <person name="Staton M."/>
        </authorList>
    </citation>
    <scope>NUCLEOTIDE SEQUENCE [LARGE SCALE GENOMIC DNA]</scope>
    <source>
        <strain evidence="2">Pseudo-F2</strain>
    </source>
</reference>
<proteinExistence type="predicted"/>
<dbReference type="GO" id="GO:0015937">
    <property type="term" value="P:coenzyme A biosynthetic process"/>
    <property type="evidence" value="ECO:0007669"/>
    <property type="project" value="InterPro"/>
</dbReference>
<dbReference type="GO" id="GO:0005829">
    <property type="term" value="C:cytosol"/>
    <property type="evidence" value="ECO:0007669"/>
    <property type="project" value="TreeGrafter"/>
</dbReference>
<protein>
    <recommendedName>
        <fullName evidence="4">Pantothenate kinase</fullName>
    </recommendedName>
</protein>
<feature type="coiled-coil region" evidence="1">
    <location>
        <begin position="409"/>
        <end position="450"/>
    </location>
</feature>
<dbReference type="GO" id="GO:0005634">
    <property type="term" value="C:nucleus"/>
    <property type="evidence" value="ECO:0007669"/>
    <property type="project" value="TreeGrafter"/>
</dbReference>
<evidence type="ECO:0000313" key="3">
    <source>
        <dbReference type="Proteomes" id="UP001324115"/>
    </source>
</evidence>
<dbReference type="Gene3D" id="3.30.420.40">
    <property type="match status" value="2"/>
</dbReference>
<evidence type="ECO:0000313" key="2">
    <source>
        <dbReference type="EMBL" id="KAK4588243.1"/>
    </source>
</evidence>
<accession>A0AAN7F8P4</accession>
<organism evidence="2 3">
    <name type="scientific">Quercus rubra</name>
    <name type="common">Northern red oak</name>
    <name type="synonym">Quercus borealis</name>
    <dbReference type="NCBI Taxonomy" id="3512"/>
    <lineage>
        <taxon>Eukaryota</taxon>
        <taxon>Viridiplantae</taxon>
        <taxon>Streptophyta</taxon>
        <taxon>Embryophyta</taxon>
        <taxon>Tracheophyta</taxon>
        <taxon>Spermatophyta</taxon>
        <taxon>Magnoliopsida</taxon>
        <taxon>eudicotyledons</taxon>
        <taxon>Gunneridae</taxon>
        <taxon>Pentapetalae</taxon>
        <taxon>rosids</taxon>
        <taxon>fabids</taxon>
        <taxon>Fagales</taxon>
        <taxon>Fagaceae</taxon>
        <taxon>Quercus</taxon>
    </lineage>
</organism>
<dbReference type="EMBL" id="JAXUIC010000005">
    <property type="protein sequence ID" value="KAK4588243.1"/>
    <property type="molecule type" value="Genomic_DNA"/>
</dbReference>
<dbReference type="InterPro" id="IPR043129">
    <property type="entry name" value="ATPase_NBD"/>
</dbReference>
<keyword evidence="1" id="KW-0175">Coiled coil</keyword>
<sequence length="472" mass="52160">MERSKCQQLEEVEGFGCNGLITQQQPFNHQNPTLLFPKLPIDNDSSLISLDIGGTLVKVVYLVREKKRCMTSCSDGAIECHTLDGTLHFVKFETKFLDQWIQFLHSQLHCFVGESSDVQPTGFHKNMTIKATGGGAYKYADIFRDRLDITFDIVDEIASTVAGANFLLQQEIDQEAFTHISGKKTYVNIDHCDLFPYLLVNVGSGVSIIKVAGNKKFERVTGTQFGGGTIFGFASLLTNCQSYDELLEISQHGDNRALDLTVGDIYGDTGYSEHNLSASAIASCFGKVNGNKKLSGYKAEDMAASLLRNFTYLIAQISYLVAAPLGIKRICFGGSYIRGHASTMDNISYGLNFWSKGQVAAVFLQHEGFLGAVGALLNYKKIDLNILAPHKLTAYDSSRLSDVGEEFHGKLEERVEDRLNREVERLKAELDRLQNDKATLVKKLKNLESKPCKLCGSCSKLCSSCETSNISQ</sequence>
<dbReference type="NCBIfam" id="TIGR00555">
    <property type="entry name" value="panK_eukar"/>
    <property type="match status" value="1"/>
</dbReference>
<evidence type="ECO:0008006" key="4">
    <source>
        <dbReference type="Google" id="ProtNLM"/>
    </source>
</evidence>
<dbReference type="PANTHER" id="PTHR12280:SF36">
    <property type="entry name" value="PANTOTHENATE KINASE 1"/>
    <property type="match status" value="1"/>
</dbReference>
<dbReference type="AlphaFoldDB" id="A0AAN7F8P4"/>
<keyword evidence="3" id="KW-1185">Reference proteome</keyword>
<dbReference type="Gene3D" id="6.10.10.60">
    <property type="match status" value="1"/>
</dbReference>
<evidence type="ECO:0000256" key="1">
    <source>
        <dbReference type="SAM" id="Coils"/>
    </source>
</evidence>
<gene>
    <name evidence="2" type="ORF">RGQ29_019294</name>
</gene>
<comment type="caution">
    <text evidence="2">The sequence shown here is derived from an EMBL/GenBank/DDBJ whole genome shotgun (WGS) entry which is preliminary data.</text>
</comment>
<dbReference type="SUPFAM" id="SSF53067">
    <property type="entry name" value="Actin-like ATPase domain"/>
    <property type="match status" value="2"/>
</dbReference>
<name>A0AAN7F8P4_QUERU</name>
<dbReference type="GO" id="GO:0004594">
    <property type="term" value="F:pantothenate kinase activity"/>
    <property type="evidence" value="ECO:0007669"/>
    <property type="project" value="TreeGrafter"/>
</dbReference>
<dbReference type="InterPro" id="IPR004567">
    <property type="entry name" value="Type_II_PanK"/>
</dbReference>
<dbReference type="PANTHER" id="PTHR12280">
    <property type="entry name" value="PANTOTHENATE KINASE"/>
    <property type="match status" value="1"/>
</dbReference>
<dbReference type="Pfam" id="PF03630">
    <property type="entry name" value="Fumble"/>
    <property type="match status" value="1"/>
</dbReference>
<dbReference type="GO" id="GO:0005524">
    <property type="term" value="F:ATP binding"/>
    <property type="evidence" value="ECO:0007669"/>
    <property type="project" value="InterPro"/>
</dbReference>